<dbReference type="GO" id="GO:0003677">
    <property type="term" value="F:DNA binding"/>
    <property type="evidence" value="ECO:0007669"/>
    <property type="project" value="UniProtKB-KW"/>
</dbReference>
<dbReference type="InterPro" id="IPR010998">
    <property type="entry name" value="Integrase_recombinase_N"/>
</dbReference>
<dbReference type="EMBL" id="CAJPWZ010001812">
    <property type="protein sequence ID" value="CAG2224659.1"/>
    <property type="molecule type" value="Genomic_DNA"/>
</dbReference>
<evidence type="ECO:0000313" key="3">
    <source>
        <dbReference type="Proteomes" id="UP000683360"/>
    </source>
</evidence>
<name>A0A8S3SZX2_MYTED</name>
<sequence length="312" mass="35400">MKLEGSILGLVTKIPPAFYAKSIESQINVLKNSNLEAIYGKQLMEDVNAENKILLEDLAARSDTRIVECENNIRQAIIESNNDFKRQIAKVKGEFMRKFEELEAIIKGSAKQNPNVRSEHEELDVFSRVFCTSEIIDSDIINPTQDYSIGTVTRETQTAPYWPLLHKVYGNVVEFESFIKDSKILPSTVIKKGRGRNGIGLKSRVLEQIQDGGILSADFDELGRKMSSYLLQSRSDNTNNKYFYAYKRWERFILKQGGLSLPAKPIYVALYLTILIDKCSSYSVVQSAYSSLRLNALLCVCYYCSVVKTHCE</sequence>
<comment type="caution">
    <text evidence="2">The sequence shown here is derived from an EMBL/GenBank/DDBJ whole genome shotgun (WGS) entry which is preliminary data.</text>
</comment>
<keyword evidence="3" id="KW-1185">Reference proteome</keyword>
<protein>
    <submittedName>
        <fullName evidence="2">Uncharacterized protein</fullName>
    </submittedName>
</protein>
<reference evidence="2" key="1">
    <citation type="submission" date="2021-03" db="EMBL/GenBank/DDBJ databases">
        <authorList>
            <person name="Bekaert M."/>
        </authorList>
    </citation>
    <scope>NUCLEOTIDE SEQUENCE</scope>
</reference>
<accession>A0A8S3SZX2</accession>
<gene>
    <name evidence="2" type="ORF">MEDL_37838</name>
</gene>
<proteinExistence type="predicted"/>
<dbReference type="Proteomes" id="UP000683360">
    <property type="component" value="Unassembled WGS sequence"/>
</dbReference>
<keyword evidence="1" id="KW-0238">DNA-binding</keyword>
<dbReference type="Gene3D" id="1.10.150.130">
    <property type="match status" value="1"/>
</dbReference>
<evidence type="ECO:0000256" key="1">
    <source>
        <dbReference type="ARBA" id="ARBA00023125"/>
    </source>
</evidence>
<dbReference type="AlphaFoldDB" id="A0A8S3SZX2"/>
<evidence type="ECO:0000313" key="2">
    <source>
        <dbReference type="EMBL" id="CAG2224659.1"/>
    </source>
</evidence>
<organism evidence="2 3">
    <name type="scientific">Mytilus edulis</name>
    <name type="common">Blue mussel</name>
    <dbReference type="NCBI Taxonomy" id="6550"/>
    <lineage>
        <taxon>Eukaryota</taxon>
        <taxon>Metazoa</taxon>
        <taxon>Spiralia</taxon>
        <taxon>Lophotrochozoa</taxon>
        <taxon>Mollusca</taxon>
        <taxon>Bivalvia</taxon>
        <taxon>Autobranchia</taxon>
        <taxon>Pteriomorphia</taxon>
        <taxon>Mytilida</taxon>
        <taxon>Mytiloidea</taxon>
        <taxon>Mytilidae</taxon>
        <taxon>Mytilinae</taxon>
        <taxon>Mytilus</taxon>
    </lineage>
</organism>
<dbReference type="SUPFAM" id="SSF47823">
    <property type="entry name" value="lambda integrase-like, N-terminal domain"/>
    <property type="match status" value="1"/>
</dbReference>